<dbReference type="GO" id="GO:0016787">
    <property type="term" value="F:hydrolase activity"/>
    <property type="evidence" value="ECO:0007669"/>
    <property type="project" value="InterPro"/>
</dbReference>
<dbReference type="Proteomes" id="UP000612956">
    <property type="component" value="Unassembled WGS sequence"/>
</dbReference>
<organism evidence="4 5">
    <name type="scientific">Nocardia camponoti</name>
    <dbReference type="NCBI Taxonomy" id="1616106"/>
    <lineage>
        <taxon>Bacteria</taxon>
        <taxon>Bacillati</taxon>
        <taxon>Actinomycetota</taxon>
        <taxon>Actinomycetes</taxon>
        <taxon>Mycobacteriales</taxon>
        <taxon>Nocardiaceae</taxon>
        <taxon>Nocardia</taxon>
    </lineage>
</organism>
<feature type="domain" description="CMP/dCMP-type deaminase" evidence="3">
    <location>
        <begin position="12"/>
        <end position="127"/>
    </location>
</feature>
<dbReference type="PANTHER" id="PTHR11079">
    <property type="entry name" value="CYTOSINE DEAMINASE FAMILY MEMBER"/>
    <property type="match status" value="1"/>
</dbReference>
<dbReference type="Gene3D" id="3.40.140.10">
    <property type="entry name" value="Cytidine Deaminase, domain 2"/>
    <property type="match status" value="1"/>
</dbReference>
<dbReference type="InterPro" id="IPR016193">
    <property type="entry name" value="Cytidine_deaminase-like"/>
</dbReference>
<keyword evidence="5" id="KW-1185">Reference proteome</keyword>
<dbReference type="AlphaFoldDB" id="A0A917QFM9"/>
<reference evidence="4" key="2">
    <citation type="submission" date="2020-09" db="EMBL/GenBank/DDBJ databases">
        <authorList>
            <person name="Sun Q."/>
            <person name="Zhou Y."/>
        </authorList>
    </citation>
    <scope>NUCLEOTIDE SEQUENCE</scope>
    <source>
        <strain evidence="4">CGMCC 4.7278</strain>
    </source>
</reference>
<dbReference type="PANTHER" id="PTHR11079:SF162">
    <property type="entry name" value="RIBOFLAVIN BIOSYNTHESIS PROTEIN PYRD, CHLOROPLASTIC"/>
    <property type="match status" value="1"/>
</dbReference>
<dbReference type="Pfam" id="PF00383">
    <property type="entry name" value="dCMP_cyt_deam_1"/>
    <property type="match status" value="1"/>
</dbReference>
<evidence type="ECO:0000256" key="1">
    <source>
        <dbReference type="ARBA" id="ARBA00022723"/>
    </source>
</evidence>
<dbReference type="CDD" id="cd01285">
    <property type="entry name" value="nucleoside_deaminase"/>
    <property type="match status" value="1"/>
</dbReference>
<keyword evidence="1" id="KW-0479">Metal-binding</keyword>
<dbReference type="EMBL" id="BMMW01000002">
    <property type="protein sequence ID" value="GGK48553.1"/>
    <property type="molecule type" value="Genomic_DNA"/>
</dbReference>
<evidence type="ECO:0000313" key="5">
    <source>
        <dbReference type="Proteomes" id="UP000612956"/>
    </source>
</evidence>
<evidence type="ECO:0000259" key="3">
    <source>
        <dbReference type="PROSITE" id="PS51747"/>
    </source>
</evidence>
<comment type="caution">
    <text evidence="4">The sequence shown here is derived from an EMBL/GenBank/DDBJ whole genome shotgun (WGS) entry which is preliminary data.</text>
</comment>
<accession>A0A917QFM9</accession>
<evidence type="ECO:0000256" key="2">
    <source>
        <dbReference type="ARBA" id="ARBA00022833"/>
    </source>
</evidence>
<gene>
    <name evidence="4" type="ORF">GCM10011591_19930</name>
</gene>
<name>A0A917QFM9_9NOCA</name>
<dbReference type="InterPro" id="IPR016192">
    <property type="entry name" value="APOBEC/CMP_deaminase_Zn-bd"/>
</dbReference>
<dbReference type="PROSITE" id="PS51747">
    <property type="entry name" value="CYT_DCMP_DEAMINASES_2"/>
    <property type="match status" value="1"/>
</dbReference>
<proteinExistence type="predicted"/>
<dbReference type="RefSeq" id="WP_188828626.1">
    <property type="nucleotide sequence ID" value="NZ_BMMW01000002.1"/>
</dbReference>
<dbReference type="FunFam" id="3.40.140.10:FF:000051">
    <property type="entry name" value="Nucleoside deaminase"/>
    <property type="match status" value="1"/>
</dbReference>
<reference evidence="4" key="1">
    <citation type="journal article" date="2014" name="Int. J. Syst. Evol. Microbiol.">
        <title>Complete genome sequence of Corynebacterium casei LMG S-19264T (=DSM 44701T), isolated from a smear-ripened cheese.</title>
        <authorList>
            <consortium name="US DOE Joint Genome Institute (JGI-PGF)"/>
            <person name="Walter F."/>
            <person name="Albersmeier A."/>
            <person name="Kalinowski J."/>
            <person name="Ruckert C."/>
        </authorList>
    </citation>
    <scope>NUCLEOTIDE SEQUENCE</scope>
    <source>
        <strain evidence="4">CGMCC 4.7278</strain>
    </source>
</reference>
<sequence>MSTAGSTTTLSETDRARLDLAVAVARRSREHGNHPFGALLTGPDGVVLLEAENTVTTERDATGHAETNLVRLSSAAYDADFLRTCTLYTSTEPCAMCAGAIYWAGIGRVVYALGEDELLALTGANPENPTMALPCRTVFAAGQRDLPVLGPVDLPEARDVHDGFWV</sequence>
<dbReference type="InterPro" id="IPR002125">
    <property type="entry name" value="CMP_dCMP_dom"/>
</dbReference>
<evidence type="ECO:0000313" key="4">
    <source>
        <dbReference type="EMBL" id="GGK48553.1"/>
    </source>
</evidence>
<protein>
    <submittedName>
        <fullName evidence="4">tRNA-specific adenosine deaminase</fullName>
    </submittedName>
</protein>
<keyword evidence="2" id="KW-0862">Zinc</keyword>
<dbReference type="SUPFAM" id="SSF53927">
    <property type="entry name" value="Cytidine deaminase-like"/>
    <property type="match status" value="1"/>
</dbReference>
<dbReference type="GO" id="GO:0008270">
    <property type="term" value="F:zinc ion binding"/>
    <property type="evidence" value="ECO:0007669"/>
    <property type="project" value="InterPro"/>
</dbReference>
<dbReference type="PROSITE" id="PS00903">
    <property type="entry name" value="CYT_DCMP_DEAMINASES_1"/>
    <property type="match status" value="1"/>
</dbReference>